<dbReference type="Pfam" id="PF01833">
    <property type="entry name" value="TIG"/>
    <property type="match status" value="3"/>
</dbReference>
<evidence type="ECO:0000256" key="1">
    <source>
        <dbReference type="ARBA" id="ARBA00022729"/>
    </source>
</evidence>
<dbReference type="InterPro" id="IPR052387">
    <property type="entry name" value="Fibrocystin"/>
</dbReference>
<dbReference type="Gene3D" id="2.60.40.10">
    <property type="entry name" value="Immunoglobulins"/>
    <property type="match status" value="3"/>
</dbReference>
<evidence type="ECO:0000259" key="2">
    <source>
        <dbReference type="SMART" id="SM00429"/>
    </source>
</evidence>
<evidence type="ECO:0000313" key="3">
    <source>
        <dbReference type="EMBL" id="CAB4678536.1"/>
    </source>
</evidence>
<protein>
    <submittedName>
        <fullName evidence="3">Unannotated protein</fullName>
    </submittedName>
</protein>
<dbReference type="PANTHER" id="PTHR46769">
    <property type="entry name" value="POLYCYSTIC KIDNEY AND HEPATIC DISEASE 1 (AUTOSOMAL RECESSIVE)-LIKE 1"/>
    <property type="match status" value="1"/>
</dbReference>
<feature type="domain" description="IPT/TIG" evidence="2">
    <location>
        <begin position="49"/>
        <end position="137"/>
    </location>
</feature>
<reference evidence="3" key="1">
    <citation type="submission" date="2020-05" db="EMBL/GenBank/DDBJ databases">
        <authorList>
            <person name="Chiriac C."/>
            <person name="Salcher M."/>
            <person name="Ghai R."/>
            <person name="Kavagutti S V."/>
        </authorList>
    </citation>
    <scope>NUCLEOTIDE SEQUENCE</scope>
</reference>
<dbReference type="CDD" id="cd00603">
    <property type="entry name" value="IPT_PCSR"/>
    <property type="match status" value="1"/>
</dbReference>
<feature type="domain" description="IPT/TIG" evidence="2">
    <location>
        <begin position="141"/>
        <end position="224"/>
    </location>
</feature>
<accession>A0A6J6MX49</accession>
<dbReference type="SMART" id="SM00429">
    <property type="entry name" value="IPT"/>
    <property type="match status" value="3"/>
</dbReference>
<dbReference type="SUPFAM" id="SSF81296">
    <property type="entry name" value="E set domains"/>
    <property type="match status" value="3"/>
</dbReference>
<dbReference type="PANTHER" id="PTHR46769:SF2">
    <property type="entry name" value="FIBROCYSTIN-L ISOFORM 2 PRECURSOR-RELATED"/>
    <property type="match status" value="1"/>
</dbReference>
<dbReference type="AlphaFoldDB" id="A0A6J6MX49"/>
<proteinExistence type="predicted"/>
<dbReference type="EMBL" id="CAEZXB010000016">
    <property type="protein sequence ID" value="CAB4678536.1"/>
    <property type="molecule type" value="Genomic_DNA"/>
</dbReference>
<organism evidence="3">
    <name type="scientific">freshwater metagenome</name>
    <dbReference type="NCBI Taxonomy" id="449393"/>
    <lineage>
        <taxon>unclassified sequences</taxon>
        <taxon>metagenomes</taxon>
        <taxon>ecological metagenomes</taxon>
    </lineage>
</organism>
<gene>
    <name evidence="3" type="ORF">UFOPK2342_00964</name>
</gene>
<dbReference type="InterPro" id="IPR014756">
    <property type="entry name" value="Ig_E-set"/>
</dbReference>
<dbReference type="InterPro" id="IPR002909">
    <property type="entry name" value="IPT_dom"/>
</dbReference>
<keyword evidence="1" id="KW-0732">Signal</keyword>
<feature type="domain" description="IPT/TIG" evidence="2">
    <location>
        <begin position="229"/>
        <end position="314"/>
    </location>
</feature>
<sequence length="436" mass="42798">MFRKTSMNSINERQLRKEISVSAKVKIAIIGVLTLSFATLSATPSFAAVPTITGVAPASGSDAGGTAITITGTGFVDVGGTFPTSARVGGRPCIPVNFVSATSITCTTQSGTAGAADVQVTNGPGEVATLTGGFTYIAISTPTITTVAPASGSTAGGTAITITGTGFVAGATVRVRGNLCTGLSVVSATSITCTTSAGSAGTGGVLVENPDTGSSLLPNGFTYSAGVVAPTITSVTPTSGSTAGGTAITITGTGFVTGAGVRVGATLRACTSVTVVSATSITCITPSGTAGVGDLTVTNTDMGAGLLAGAFTYTTSADVAPVVVAVAPMTPEVAPVIKFTSAQVTCSLGKYSQTPASVVYTLVVGEDAVSTHFSNTMIPTWLVPWAGKTIDFGNATSVSATWDLQSAWKGKTVSCLTLAYANNATGSTSSSAVVPS</sequence>
<name>A0A6J6MX49_9ZZZZ</name>
<dbReference type="InterPro" id="IPR013783">
    <property type="entry name" value="Ig-like_fold"/>
</dbReference>
<dbReference type="CDD" id="cd00102">
    <property type="entry name" value="IPT"/>
    <property type="match status" value="2"/>
</dbReference>